<protein>
    <submittedName>
        <fullName evidence="1">Uncharacterized protein</fullName>
    </submittedName>
</protein>
<sequence length="216" mass="23398">MPDMIRRDTPRSILVVSSGPVDPALSTDAAACAALSPYVGAGNDDTLHSNNVKYVAENACADGLFNNHGATGYDNVDPDIHPLEPHYHTRGAFYYDVIGNATFDTGVSNLIPGEARFVQEGYFYGPEVLSPWDENATMQGAIVISVHDPDPAAVSWDPDTHDDDRFLGDDDRQHQPHKGCAFGCYNDPGDSPGVPTQRCVKPSDNTKVYKSQHVHA</sequence>
<evidence type="ECO:0000313" key="1">
    <source>
        <dbReference type="EMBL" id="CAD9429838.1"/>
    </source>
</evidence>
<gene>
    <name evidence="1" type="ORF">DSPE1174_LOCUS15747</name>
</gene>
<accession>A0A7S2G4F0</accession>
<name>A0A7S2G4F0_9STRA</name>
<dbReference type="AlphaFoldDB" id="A0A7S2G4F0"/>
<dbReference type="EMBL" id="HBGS01030831">
    <property type="protein sequence ID" value="CAD9429838.1"/>
    <property type="molecule type" value="Transcribed_RNA"/>
</dbReference>
<proteinExistence type="predicted"/>
<organism evidence="1">
    <name type="scientific">Octactis speculum</name>
    <dbReference type="NCBI Taxonomy" id="3111310"/>
    <lineage>
        <taxon>Eukaryota</taxon>
        <taxon>Sar</taxon>
        <taxon>Stramenopiles</taxon>
        <taxon>Ochrophyta</taxon>
        <taxon>Dictyochophyceae</taxon>
        <taxon>Dictyochales</taxon>
        <taxon>Dictyochaceae</taxon>
        <taxon>Octactis</taxon>
    </lineage>
</organism>
<reference evidence="1" key="1">
    <citation type="submission" date="2021-01" db="EMBL/GenBank/DDBJ databases">
        <authorList>
            <person name="Corre E."/>
            <person name="Pelletier E."/>
            <person name="Niang G."/>
            <person name="Scheremetjew M."/>
            <person name="Finn R."/>
            <person name="Kale V."/>
            <person name="Holt S."/>
            <person name="Cochrane G."/>
            <person name="Meng A."/>
            <person name="Brown T."/>
            <person name="Cohen L."/>
        </authorList>
    </citation>
    <scope>NUCLEOTIDE SEQUENCE</scope>
    <source>
        <strain evidence="1">CCMP1381</strain>
    </source>
</reference>